<feature type="chain" id="PRO_5043271182" evidence="3">
    <location>
        <begin position="29"/>
        <end position="379"/>
    </location>
</feature>
<evidence type="ECO:0000256" key="3">
    <source>
        <dbReference type="SAM" id="SignalP"/>
    </source>
</evidence>
<proteinExistence type="predicted"/>
<feature type="region of interest" description="Disordered" evidence="1">
    <location>
        <begin position="267"/>
        <end position="379"/>
    </location>
</feature>
<keyword evidence="6" id="KW-1185">Reference proteome</keyword>
<keyword evidence="2" id="KW-1133">Transmembrane helix</keyword>
<evidence type="ECO:0000256" key="2">
    <source>
        <dbReference type="SAM" id="Phobius"/>
    </source>
</evidence>
<evidence type="ECO:0000313" key="5">
    <source>
        <dbReference type="EMBL" id="CAL1156854.1"/>
    </source>
</evidence>
<accession>A0A9P1D567</accession>
<evidence type="ECO:0000256" key="1">
    <source>
        <dbReference type="SAM" id="MobiDB-lite"/>
    </source>
</evidence>
<dbReference type="Proteomes" id="UP001152797">
    <property type="component" value="Unassembled WGS sequence"/>
</dbReference>
<name>A0A9P1D567_9DINO</name>
<comment type="caution">
    <text evidence="4">The sequence shown here is derived from an EMBL/GenBank/DDBJ whole genome shotgun (WGS) entry which is preliminary data.</text>
</comment>
<dbReference type="OrthoDB" id="437746at2759"/>
<dbReference type="EMBL" id="CAMXCT030003275">
    <property type="protein sequence ID" value="CAL4790791.1"/>
    <property type="molecule type" value="Genomic_DNA"/>
</dbReference>
<gene>
    <name evidence="4" type="ORF">C1SCF055_LOCUS29345</name>
</gene>
<feature type="signal peptide" evidence="3">
    <location>
        <begin position="1"/>
        <end position="28"/>
    </location>
</feature>
<feature type="compositionally biased region" description="Low complexity" evidence="1">
    <location>
        <begin position="316"/>
        <end position="331"/>
    </location>
</feature>
<evidence type="ECO:0000313" key="6">
    <source>
        <dbReference type="Proteomes" id="UP001152797"/>
    </source>
</evidence>
<sequence>MFGTLMAPPAPLGFKFLSLHLCFITVMADISSRSLLGISLRGARNLQSTGTSDMNTVVPRCRPGYKDVTNGQAFMWSCAFHCEGGHHYATSGCACACQTQEQEELWREFGGTSGGVVPLAGNASSARILVTPAPDPTRAPHVPVAAMSTGPIGEEGSEWTWKPPVLENYMGQTAKQLTTQLPSTEKDNGDLMLHLGVLALLFGGVVVCTAVIGIVCFNWESIAKSLKKQSKKSKVAEPPVFNLQPQLEKCPQPAAEVSMSSLVSGRTSASSNASRVPEVGSFKVSSKQSSNGSAVRSAQKDTRSLLKPPQCPQTHSATASTCSGTWSGTSSVNSQSFWAQSGPRPNGHRNPTEPGHPKPNSSSRSDRVSMGKLSKVQPV</sequence>
<feature type="transmembrane region" description="Helical" evidence="2">
    <location>
        <begin position="191"/>
        <end position="219"/>
    </location>
</feature>
<keyword evidence="3" id="KW-0732">Signal</keyword>
<organism evidence="4">
    <name type="scientific">Cladocopium goreaui</name>
    <dbReference type="NCBI Taxonomy" id="2562237"/>
    <lineage>
        <taxon>Eukaryota</taxon>
        <taxon>Sar</taxon>
        <taxon>Alveolata</taxon>
        <taxon>Dinophyceae</taxon>
        <taxon>Suessiales</taxon>
        <taxon>Symbiodiniaceae</taxon>
        <taxon>Cladocopium</taxon>
    </lineage>
</organism>
<dbReference type="EMBL" id="CAMXCT020003275">
    <property type="protein sequence ID" value="CAL1156854.1"/>
    <property type="molecule type" value="Genomic_DNA"/>
</dbReference>
<reference evidence="4" key="1">
    <citation type="submission" date="2022-10" db="EMBL/GenBank/DDBJ databases">
        <authorList>
            <person name="Chen Y."/>
            <person name="Dougan E. K."/>
            <person name="Chan C."/>
            <person name="Rhodes N."/>
            <person name="Thang M."/>
        </authorList>
    </citation>
    <scope>NUCLEOTIDE SEQUENCE</scope>
</reference>
<reference evidence="5" key="2">
    <citation type="submission" date="2024-04" db="EMBL/GenBank/DDBJ databases">
        <authorList>
            <person name="Chen Y."/>
            <person name="Shah S."/>
            <person name="Dougan E. K."/>
            <person name="Thang M."/>
            <person name="Chan C."/>
        </authorList>
    </citation>
    <scope>NUCLEOTIDE SEQUENCE [LARGE SCALE GENOMIC DNA]</scope>
</reference>
<evidence type="ECO:0000313" key="4">
    <source>
        <dbReference type="EMBL" id="CAI4003479.1"/>
    </source>
</evidence>
<keyword evidence="2" id="KW-0812">Transmembrane</keyword>
<keyword evidence="2" id="KW-0472">Membrane</keyword>
<dbReference type="AlphaFoldDB" id="A0A9P1D567"/>
<feature type="compositionally biased region" description="Polar residues" evidence="1">
    <location>
        <begin position="283"/>
        <end position="296"/>
    </location>
</feature>
<protein>
    <submittedName>
        <fullName evidence="4">Uncharacterized protein</fullName>
    </submittedName>
</protein>
<dbReference type="EMBL" id="CAMXCT010003275">
    <property type="protein sequence ID" value="CAI4003479.1"/>
    <property type="molecule type" value="Genomic_DNA"/>
</dbReference>